<evidence type="ECO:0000313" key="2">
    <source>
        <dbReference type="EMBL" id="MCP2330190.1"/>
    </source>
</evidence>
<reference evidence="2 3" key="1">
    <citation type="submission" date="2022-06" db="EMBL/GenBank/DDBJ databases">
        <title>Genomic Encyclopedia of Type Strains, Phase I: the one thousand microbial genomes (KMG-I) project.</title>
        <authorList>
            <person name="Kyrpides N."/>
        </authorList>
    </citation>
    <scope>NUCLEOTIDE SEQUENCE [LARGE SCALE GENOMIC DNA]</scope>
    <source>
        <strain evidence="2 3">DSM 43889</strain>
    </source>
</reference>
<evidence type="ECO:0008006" key="4">
    <source>
        <dbReference type="Google" id="ProtNLM"/>
    </source>
</evidence>
<evidence type="ECO:0000313" key="3">
    <source>
        <dbReference type="Proteomes" id="UP000791080"/>
    </source>
</evidence>
<accession>A0ABT1JCI2</accession>
<feature type="chain" id="PRO_5047332555" description="ABC transporter" evidence="1">
    <location>
        <begin position="25"/>
        <end position="411"/>
    </location>
</feature>
<sequence length="411" mass="42926">MTRQQHTRAARLAAGLASVSVLIAACGSTTPAESPATVEEDVPHGYVEGAEETAEAQSRLVIADAETGGVRVLDLIDEEVHEVGQVEGVEDIAGDGRFGYVAGADDAVHVIDSGSWMVDHGDHVHYYRAEVRDVGTVDGVELTDAFSDPVVTAVSSADGRTLVLDRAELDGGTVVPRVEEVPVAGTSATVPYREHLLAPAGGGAGDGTVEIRDRDGEAVSTLDVTCEDPRGQALTRRGVVFGCADGALLVTEDDGRFDGELIAYPEPVEDGERISTFRHRPGSTTLVGTAGDAGGWLLDVTERTWRHWATTEPVVAANTAGEGSAVLVLTADGVLRGLDPDTGEETAAVPLLEPGAAAGTPAPVIEVDTTRAYVNDPTSGEIHEIDYNDDLRVARTLEVPGLASHMVETGR</sequence>
<name>A0ABT1JCI2_ACTCY</name>
<dbReference type="EMBL" id="AUBJ02000001">
    <property type="protein sequence ID" value="MCP2330190.1"/>
    <property type="molecule type" value="Genomic_DNA"/>
</dbReference>
<dbReference type="RefSeq" id="WP_026420625.1">
    <property type="nucleotide sequence ID" value="NZ_AUBJ02000001.1"/>
</dbReference>
<dbReference type="PROSITE" id="PS51257">
    <property type="entry name" value="PROKAR_LIPOPROTEIN"/>
    <property type="match status" value="1"/>
</dbReference>
<protein>
    <recommendedName>
        <fullName evidence="4">ABC transporter</fullName>
    </recommendedName>
</protein>
<dbReference type="Proteomes" id="UP000791080">
    <property type="component" value="Unassembled WGS sequence"/>
</dbReference>
<proteinExistence type="predicted"/>
<dbReference type="InterPro" id="IPR011047">
    <property type="entry name" value="Quinoprotein_ADH-like_sf"/>
</dbReference>
<keyword evidence="1" id="KW-0732">Signal</keyword>
<organism evidence="2 3">
    <name type="scientific">Actinoalloteichus caeruleus DSM 43889</name>
    <dbReference type="NCBI Taxonomy" id="1120930"/>
    <lineage>
        <taxon>Bacteria</taxon>
        <taxon>Bacillati</taxon>
        <taxon>Actinomycetota</taxon>
        <taxon>Actinomycetes</taxon>
        <taxon>Pseudonocardiales</taxon>
        <taxon>Pseudonocardiaceae</taxon>
        <taxon>Actinoalloteichus</taxon>
        <taxon>Actinoalloteichus cyanogriseus</taxon>
    </lineage>
</organism>
<evidence type="ECO:0000256" key="1">
    <source>
        <dbReference type="SAM" id="SignalP"/>
    </source>
</evidence>
<keyword evidence="3" id="KW-1185">Reference proteome</keyword>
<gene>
    <name evidence="2" type="ORF">G443_000460</name>
</gene>
<feature type="signal peptide" evidence="1">
    <location>
        <begin position="1"/>
        <end position="24"/>
    </location>
</feature>
<dbReference type="SUPFAM" id="SSF50998">
    <property type="entry name" value="Quinoprotein alcohol dehydrogenase-like"/>
    <property type="match status" value="1"/>
</dbReference>
<comment type="caution">
    <text evidence="2">The sequence shown here is derived from an EMBL/GenBank/DDBJ whole genome shotgun (WGS) entry which is preliminary data.</text>
</comment>